<dbReference type="OrthoDB" id="32523at2"/>
<dbReference type="AlphaFoldDB" id="A0A2U1CYI7"/>
<dbReference type="SUPFAM" id="SSF46785">
    <property type="entry name" value="Winged helix' DNA-binding domain"/>
    <property type="match status" value="1"/>
</dbReference>
<name>A0A2U1CYI7_9GAMM</name>
<reference evidence="5 6" key="1">
    <citation type="submission" date="2018-04" db="EMBL/GenBank/DDBJ databases">
        <title>Genomic Encyclopedia of Type Strains, Phase IV (KMG-IV): sequencing the most valuable type-strain genomes for metagenomic binning, comparative biology and taxonomic classification.</title>
        <authorList>
            <person name="Goeker M."/>
        </authorList>
    </citation>
    <scope>NUCLEOTIDE SEQUENCE [LARGE SCALE GENOMIC DNA]</scope>
    <source>
        <strain evidence="5 6">DSM 28688</strain>
    </source>
</reference>
<dbReference type="InterPro" id="IPR000835">
    <property type="entry name" value="HTH_MarR-typ"/>
</dbReference>
<dbReference type="PANTHER" id="PTHR42756">
    <property type="entry name" value="TRANSCRIPTIONAL REGULATOR, MARR"/>
    <property type="match status" value="1"/>
</dbReference>
<organism evidence="5 6">
    <name type="scientific">Tamilnaduibacter salinus</name>
    <dbReference type="NCBI Taxonomy" id="1484056"/>
    <lineage>
        <taxon>Bacteria</taxon>
        <taxon>Pseudomonadati</taxon>
        <taxon>Pseudomonadota</taxon>
        <taxon>Gammaproteobacteria</taxon>
        <taxon>Pseudomonadales</taxon>
        <taxon>Marinobacteraceae</taxon>
        <taxon>Tamilnaduibacter</taxon>
    </lineage>
</organism>
<evidence type="ECO:0000259" key="4">
    <source>
        <dbReference type="PROSITE" id="PS50995"/>
    </source>
</evidence>
<sequence>MSRVKLATEQWQQEMPELDLLPMEVLGRLGSAARQVTRDYLEPFFKSHGLHQGEFDVLATLRRSGEPYSLGPTQLFEALMVSSGGMTNRLDRLEKAGLIVRSPHPEDRRSTMVTLSDDGLALINRIVPLHVENEAQALSGLTRSEQAQLNELLGKLIDGWVERDG</sequence>
<proteinExistence type="predicted"/>
<dbReference type="GO" id="GO:0003677">
    <property type="term" value="F:DNA binding"/>
    <property type="evidence" value="ECO:0007669"/>
    <property type="project" value="UniProtKB-KW"/>
</dbReference>
<dbReference type="PANTHER" id="PTHR42756:SF1">
    <property type="entry name" value="TRANSCRIPTIONAL REPRESSOR OF EMRAB OPERON"/>
    <property type="match status" value="1"/>
</dbReference>
<evidence type="ECO:0000313" key="6">
    <source>
        <dbReference type="Proteomes" id="UP000245887"/>
    </source>
</evidence>
<gene>
    <name evidence="5" type="ORF">C8D92_103249</name>
</gene>
<dbReference type="Gene3D" id="1.10.10.10">
    <property type="entry name" value="Winged helix-like DNA-binding domain superfamily/Winged helix DNA-binding domain"/>
    <property type="match status" value="1"/>
</dbReference>
<dbReference type="InterPro" id="IPR036390">
    <property type="entry name" value="WH_DNA-bd_sf"/>
</dbReference>
<accession>A0A2U1CYI7</accession>
<dbReference type="PRINTS" id="PR00598">
    <property type="entry name" value="HTHMARR"/>
</dbReference>
<dbReference type="GO" id="GO:0003700">
    <property type="term" value="F:DNA-binding transcription factor activity"/>
    <property type="evidence" value="ECO:0007669"/>
    <property type="project" value="InterPro"/>
</dbReference>
<dbReference type="Pfam" id="PF01047">
    <property type="entry name" value="MarR"/>
    <property type="match status" value="1"/>
</dbReference>
<keyword evidence="1" id="KW-0805">Transcription regulation</keyword>
<keyword evidence="3" id="KW-0804">Transcription</keyword>
<evidence type="ECO:0000313" key="5">
    <source>
        <dbReference type="EMBL" id="PVY77562.1"/>
    </source>
</evidence>
<keyword evidence="2" id="KW-0238">DNA-binding</keyword>
<dbReference type="InterPro" id="IPR036388">
    <property type="entry name" value="WH-like_DNA-bd_sf"/>
</dbReference>
<dbReference type="Proteomes" id="UP000245887">
    <property type="component" value="Unassembled WGS sequence"/>
</dbReference>
<protein>
    <submittedName>
        <fullName evidence="5">MarR family transcriptional regulator</fullName>
    </submittedName>
</protein>
<comment type="caution">
    <text evidence="5">The sequence shown here is derived from an EMBL/GenBank/DDBJ whole genome shotgun (WGS) entry which is preliminary data.</text>
</comment>
<evidence type="ECO:0000256" key="2">
    <source>
        <dbReference type="ARBA" id="ARBA00023125"/>
    </source>
</evidence>
<dbReference type="SMART" id="SM00347">
    <property type="entry name" value="HTH_MARR"/>
    <property type="match status" value="1"/>
</dbReference>
<dbReference type="RefSeq" id="WP_116918767.1">
    <property type="nucleotide sequence ID" value="NZ_QEKQ01000003.1"/>
</dbReference>
<dbReference type="EMBL" id="QEKQ01000003">
    <property type="protein sequence ID" value="PVY77562.1"/>
    <property type="molecule type" value="Genomic_DNA"/>
</dbReference>
<evidence type="ECO:0000256" key="1">
    <source>
        <dbReference type="ARBA" id="ARBA00023015"/>
    </source>
</evidence>
<feature type="domain" description="HTH marR-type" evidence="4">
    <location>
        <begin position="22"/>
        <end position="158"/>
    </location>
</feature>
<evidence type="ECO:0000256" key="3">
    <source>
        <dbReference type="ARBA" id="ARBA00023163"/>
    </source>
</evidence>
<dbReference type="PROSITE" id="PS50995">
    <property type="entry name" value="HTH_MARR_2"/>
    <property type="match status" value="1"/>
</dbReference>